<accession>A0A2T0U0F2</accession>
<evidence type="ECO:0000256" key="1">
    <source>
        <dbReference type="SAM" id="MobiDB-lite"/>
    </source>
</evidence>
<keyword evidence="3" id="KW-1185">Reference proteome</keyword>
<dbReference type="Proteomes" id="UP000239210">
    <property type="component" value="Unassembled WGS sequence"/>
</dbReference>
<protein>
    <submittedName>
        <fullName evidence="2">Uncharacterized protein</fullName>
    </submittedName>
</protein>
<proteinExistence type="predicted"/>
<feature type="compositionally biased region" description="Pro residues" evidence="1">
    <location>
        <begin position="1"/>
        <end position="10"/>
    </location>
</feature>
<reference evidence="2 3" key="1">
    <citation type="submission" date="2018-03" db="EMBL/GenBank/DDBJ databases">
        <title>Genomic Encyclopedia of Archaeal and Bacterial Type Strains, Phase II (KMG-II): from individual species to whole genera.</title>
        <authorList>
            <person name="Goeker M."/>
        </authorList>
    </citation>
    <scope>NUCLEOTIDE SEQUENCE [LARGE SCALE GENOMIC DNA]</scope>
    <source>
        <strain evidence="2 3">DSM 45416</strain>
    </source>
</reference>
<comment type="caution">
    <text evidence="2">The sequence shown here is derived from an EMBL/GenBank/DDBJ whole genome shotgun (WGS) entry which is preliminary data.</text>
</comment>
<name>A0A2T0U0F2_9ACTN</name>
<evidence type="ECO:0000313" key="3">
    <source>
        <dbReference type="Proteomes" id="UP000239210"/>
    </source>
</evidence>
<feature type="region of interest" description="Disordered" evidence="1">
    <location>
        <begin position="1"/>
        <end position="80"/>
    </location>
</feature>
<dbReference type="EMBL" id="PVTG01000002">
    <property type="protein sequence ID" value="PRY51379.1"/>
    <property type="molecule type" value="Genomic_DNA"/>
</dbReference>
<sequence>MTTVKPPSPRPGSLQADLLADLQQATPMPMARPRGDAPAPVPAERRDATEPRTPTVDVRLTPRRWSAPSVRSPGTGTGLVLTVGPVRVSVTGFRAGP</sequence>
<organism evidence="2 3">
    <name type="scientific">Geodermatophilus tzadiensis</name>
    <dbReference type="NCBI Taxonomy" id="1137988"/>
    <lineage>
        <taxon>Bacteria</taxon>
        <taxon>Bacillati</taxon>
        <taxon>Actinomycetota</taxon>
        <taxon>Actinomycetes</taxon>
        <taxon>Geodermatophilales</taxon>
        <taxon>Geodermatophilaceae</taxon>
        <taxon>Geodermatophilus</taxon>
    </lineage>
</organism>
<dbReference type="AlphaFoldDB" id="A0A2T0U0F2"/>
<evidence type="ECO:0000313" key="2">
    <source>
        <dbReference type="EMBL" id="PRY51379.1"/>
    </source>
</evidence>
<gene>
    <name evidence="2" type="ORF">LY71_102448</name>
</gene>
<feature type="compositionally biased region" description="Low complexity" evidence="1">
    <location>
        <begin position="14"/>
        <end position="25"/>
    </location>
</feature>